<keyword evidence="3" id="KW-1015">Disulfide bond</keyword>
<dbReference type="InterPro" id="IPR036058">
    <property type="entry name" value="Kazal_dom_sf"/>
</dbReference>
<sequence length="274" mass="28666">MSSACARACGPFETCFVYNGAEYCAPTCADGLCNSAQGELCVLKGQACSVAPCMPVATCVSRSSQSPPQPEFPAARAECQRDCPLSDNPVCGSDGVSYLNACVFQQAQCEQPALTIASIGLCYSDVVFRDKYSPSASGSQPPASAPSACEGSIICAGVDDPVCTSKGTMRNLCFWQRARCSDPSLQLLSRSSPCETADLLPTCPTVCTEAFVPVCASNGVIYANECLFRQAKCARRGVGELRRVDLSYCELLVGDSIGAAVDLATVLAFTTPST</sequence>
<dbReference type="Proteomes" id="UP001209570">
    <property type="component" value="Unassembled WGS sequence"/>
</dbReference>
<feature type="domain" description="Kazal-like" evidence="4">
    <location>
        <begin position="197"/>
        <end position="234"/>
    </location>
</feature>
<name>A0AAD5LEF0_PYTIN</name>
<dbReference type="CDD" id="cd00104">
    <property type="entry name" value="KAZAL_FS"/>
    <property type="match status" value="2"/>
</dbReference>
<evidence type="ECO:0000256" key="2">
    <source>
        <dbReference type="ARBA" id="ARBA00022900"/>
    </source>
</evidence>
<dbReference type="EMBL" id="JAKCXM010000229">
    <property type="protein sequence ID" value="KAJ0398061.1"/>
    <property type="molecule type" value="Genomic_DNA"/>
</dbReference>
<keyword evidence="1" id="KW-0646">Protease inhibitor</keyword>
<dbReference type="PANTHER" id="PTHR10913">
    <property type="entry name" value="FOLLISTATIN-RELATED"/>
    <property type="match status" value="1"/>
</dbReference>
<evidence type="ECO:0000313" key="5">
    <source>
        <dbReference type="EMBL" id="KAJ0398061.1"/>
    </source>
</evidence>
<dbReference type="Pfam" id="PF07648">
    <property type="entry name" value="Kazal_2"/>
    <property type="match status" value="2"/>
</dbReference>
<dbReference type="PROSITE" id="PS51465">
    <property type="entry name" value="KAZAL_2"/>
    <property type="match status" value="2"/>
</dbReference>
<dbReference type="InterPro" id="IPR050653">
    <property type="entry name" value="Prot_Inhib_GrowthFact_Antg"/>
</dbReference>
<evidence type="ECO:0000259" key="4">
    <source>
        <dbReference type="PROSITE" id="PS51465"/>
    </source>
</evidence>
<dbReference type="Gene3D" id="3.30.60.30">
    <property type="match status" value="3"/>
</dbReference>
<evidence type="ECO:0000313" key="6">
    <source>
        <dbReference type="Proteomes" id="UP001209570"/>
    </source>
</evidence>
<keyword evidence="6" id="KW-1185">Reference proteome</keyword>
<accession>A0AAD5LEF0</accession>
<protein>
    <recommendedName>
        <fullName evidence="4">Kazal-like domain-containing protein</fullName>
    </recommendedName>
</protein>
<organism evidence="5 6">
    <name type="scientific">Pythium insidiosum</name>
    <name type="common">Pythiosis disease agent</name>
    <dbReference type="NCBI Taxonomy" id="114742"/>
    <lineage>
        <taxon>Eukaryota</taxon>
        <taxon>Sar</taxon>
        <taxon>Stramenopiles</taxon>
        <taxon>Oomycota</taxon>
        <taxon>Peronosporomycetes</taxon>
        <taxon>Pythiales</taxon>
        <taxon>Pythiaceae</taxon>
        <taxon>Pythium</taxon>
    </lineage>
</organism>
<comment type="caution">
    <text evidence="5">The sequence shown here is derived from an EMBL/GenBank/DDBJ whole genome shotgun (WGS) entry which is preliminary data.</text>
</comment>
<keyword evidence="2" id="KW-0722">Serine protease inhibitor</keyword>
<dbReference type="AlphaFoldDB" id="A0AAD5LEF0"/>
<dbReference type="PANTHER" id="PTHR10913:SF45">
    <property type="entry name" value="FOLLISTATIN, ISOFORM A-RELATED"/>
    <property type="match status" value="1"/>
</dbReference>
<dbReference type="SMART" id="SM00280">
    <property type="entry name" value="KAZAL"/>
    <property type="match status" value="3"/>
</dbReference>
<evidence type="ECO:0000256" key="3">
    <source>
        <dbReference type="ARBA" id="ARBA00023157"/>
    </source>
</evidence>
<proteinExistence type="predicted"/>
<dbReference type="InterPro" id="IPR002350">
    <property type="entry name" value="Kazal_dom"/>
</dbReference>
<feature type="domain" description="Kazal-like" evidence="4">
    <location>
        <begin position="73"/>
        <end position="124"/>
    </location>
</feature>
<reference evidence="5" key="1">
    <citation type="submission" date="2021-12" db="EMBL/GenBank/DDBJ databases">
        <title>Prjna785345.</title>
        <authorList>
            <person name="Rujirawat T."/>
            <person name="Krajaejun T."/>
        </authorList>
    </citation>
    <scope>NUCLEOTIDE SEQUENCE</scope>
    <source>
        <strain evidence="5">Pi057C3</strain>
    </source>
</reference>
<dbReference type="SUPFAM" id="SSF100895">
    <property type="entry name" value="Kazal-type serine protease inhibitors"/>
    <property type="match status" value="2"/>
</dbReference>
<dbReference type="GO" id="GO:0005576">
    <property type="term" value="C:extracellular region"/>
    <property type="evidence" value="ECO:0007669"/>
    <property type="project" value="TreeGrafter"/>
</dbReference>
<gene>
    <name evidence="5" type="ORF">P43SY_009998</name>
</gene>
<evidence type="ECO:0000256" key="1">
    <source>
        <dbReference type="ARBA" id="ARBA00022690"/>
    </source>
</evidence>